<feature type="active site" description="Proton donor/acceptor" evidence="2">
    <location>
        <position position="97"/>
    </location>
</feature>
<dbReference type="Pfam" id="PF00300">
    <property type="entry name" value="His_Phos_1"/>
    <property type="match status" value="1"/>
</dbReference>
<dbReference type="InterPro" id="IPR051695">
    <property type="entry name" value="Phosphoglycerate_Mutase"/>
</dbReference>
<keyword evidence="1" id="KW-0378">Hydrolase</keyword>
<proteinExistence type="predicted"/>
<dbReference type="SUPFAM" id="SSF53254">
    <property type="entry name" value="Phosphoglycerate mutase-like"/>
    <property type="match status" value="1"/>
</dbReference>
<organism evidence="4 5">
    <name type="scientific">Collybia nuda</name>
    <dbReference type="NCBI Taxonomy" id="64659"/>
    <lineage>
        <taxon>Eukaryota</taxon>
        <taxon>Fungi</taxon>
        <taxon>Dikarya</taxon>
        <taxon>Basidiomycota</taxon>
        <taxon>Agaricomycotina</taxon>
        <taxon>Agaricomycetes</taxon>
        <taxon>Agaricomycetidae</taxon>
        <taxon>Agaricales</taxon>
        <taxon>Tricholomatineae</taxon>
        <taxon>Clitocybaceae</taxon>
        <taxon>Collybia</taxon>
    </lineage>
</organism>
<reference evidence="4" key="1">
    <citation type="submission" date="2020-11" db="EMBL/GenBank/DDBJ databases">
        <authorList>
            <consortium name="DOE Joint Genome Institute"/>
            <person name="Ahrendt S."/>
            <person name="Riley R."/>
            <person name="Andreopoulos W."/>
            <person name="Labutti K."/>
            <person name="Pangilinan J."/>
            <person name="Ruiz-Duenas F.J."/>
            <person name="Barrasa J.M."/>
            <person name="Sanchez-Garcia M."/>
            <person name="Camarero S."/>
            <person name="Miyauchi S."/>
            <person name="Serrano A."/>
            <person name="Linde D."/>
            <person name="Babiker R."/>
            <person name="Drula E."/>
            <person name="Ayuso-Fernandez I."/>
            <person name="Pacheco R."/>
            <person name="Padilla G."/>
            <person name="Ferreira P."/>
            <person name="Barriuso J."/>
            <person name="Kellner H."/>
            <person name="Castanera R."/>
            <person name="Alfaro M."/>
            <person name="Ramirez L."/>
            <person name="Pisabarro A.G."/>
            <person name="Kuo A."/>
            <person name="Tritt A."/>
            <person name="Lipzen A."/>
            <person name="He G."/>
            <person name="Yan M."/>
            <person name="Ng V."/>
            <person name="Cullen D."/>
            <person name="Martin F."/>
            <person name="Rosso M.-N."/>
            <person name="Henrissat B."/>
            <person name="Hibbett D."/>
            <person name="Martinez A.T."/>
            <person name="Grigoriev I.V."/>
        </authorList>
    </citation>
    <scope>NUCLEOTIDE SEQUENCE</scope>
    <source>
        <strain evidence="4">CBS 247.69</strain>
    </source>
</reference>
<protein>
    <submittedName>
        <fullName evidence="4">Phosphoglycerate mutase</fullName>
    </submittedName>
</protein>
<evidence type="ECO:0000256" key="2">
    <source>
        <dbReference type="PIRSR" id="PIRSR613078-1"/>
    </source>
</evidence>
<name>A0A9P5Y612_9AGAR</name>
<dbReference type="Proteomes" id="UP000807353">
    <property type="component" value="Unassembled WGS sequence"/>
</dbReference>
<comment type="caution">
    <text evidence="4">The sequence shown here is derived from an EMBL/GenBank/DDBJ whole genome shotgun (WGS) entry which is preliminary data.</text>
</comment>
<dbReference type="GO" id="GO:0045820">
    <property type="term" value="P:negative regulation of glycolytic process"/>
    <property type="evidence" value="ECO:0007669"/>
    <property type="project" value="TreeGrafter"/>
</dbReference>
<dbReference type="InterPro" id="IPR029033">
    <property type="entry name" value="His_PPase_superfam"/>
</dbReference>
<evidence type="ECO:0000256" key="1">
    <source>
        <dbReference type="ARBA" id="ARBA00022801"/>
    </source>
</evidence>
<dbReference type="OrthoDB" id="354304at2759"/>
<evidence type="ECO:0000313" key="4">
    <source>
        <dbReference type="EMBL" id="KAF9464222.1"/>
    </source>
</evidence>
<dbReference type="SMART" id="SM00855">
    <property type="entry name" value="PGAM"/>
    <property type="match status" value="1"/>
</dbReference>
<dbReference type="GO" id="GO:0043456">
    <property type="term" value="P:regulation of pentose-phosphate shunt"/>
    <property type="evidence" value="ECO:0007669"/>
    <property type="project" value="TreeGrafter"/>
</dbReference>
<gene>
    <name evidence="4" type="ORF">BDZ94DRAFT_1257300</name>
</gene>
<keyword evidence="5" id="KW-1185">Reference proteome</keyword>
<dbReference type="CDD" id="cd07067">
    <property type="entry name" value="HP_PGM_like"/>
    <property type="match status" value="1"/>
</dbReference>
<dbReference type="PANTHER" id="PTHR46517:SF1">
    <property type="entry name" value="FRUCTOSE-2,6-BISPHOSPHATASE TIGAR"/>
    <property type="match status" value="1"/>
</dbReference>
<dbReference type="AlphaFoldDB" id="A0A9P5Y612"/>
<feature type="binding site" evidence="3">
    <location>
        <begin position="97"/>
        <end position="100"/>
    </location>
    <ligand>
        <name>substrate</name>
    </ligand>
</feature>
<evidence type="ECO:0000256" key="3">
    <source>
        <dbReference type="PIRSR" id="PIRSR613078-2"/>
    </source>
</evidence>
<dbReference type="EMBL" id="MU150256">
    <property type="protein sequence ID" value="KAF9464222.1"/>
    <property type="molecule type" value="Genomic_DNA"/>
</dbReference>
<feature type="binding site" evidence="3">
    <location>
        <position position="70"/>
    </location>
    <ligand>
        <name>substrate</name>
    </ligand>
</feature>
<sequence>MSKYIPTAVSDMLLKVTFIRHGESVDNLRSVWAGRRDSALSNHGKAQAEALGVSLSTTKFTAIHSSPLKRALMTAQALQNAQPDPKPSLMTSLLLQEQHYGLGEGKRYDVIRDSALSLAEHFARGEYPWLQSRTERFPEGESLEDVARRAEDAVEEIVLPYVWNVVKDETEGVHIAIVSHGLFIREAIAALMRKTGHIEGVNPQDYRGLQNTGYIKVTINVDTKSGEQVAESRCTVRVTEHNCSGHLDGLVRQKGGIGSAAYDPNQKDIRDFFKGANANKIKPR</sequence>
<dbReference type="GO" id="GO:0004331">
    <property type="term" value="F:fructose-2,6-bisphosphate 2-phosphatase activity"/>
    <property type="evidence" value="ECO:0007669"/>
    <property type="project" value="TreeGrafter"/>
</dbReference>
<accession>A0A9P5Y612</accession>
<evidence type="ECO:0000313" key="5">
    <source>
        <dbReference type="Proteomes" id="UP000807353"/>
    </source>
</evidence>
<feature type="binding site" evidence="3">
    <location>
        <begin position="20"/>
        <end position="27"/>
    </location>
    <ligand>
        <name>substrate</name>
    </ligand>
</feature>
<dbReference type="PANTHER" id="PTHR46517">
    <property type="entry name" value="FRUCTOSE-2,6-BISPHOSPHATASE TIGAR"/>
    <property type="match status" value="1"/>
</dbReference>
<dbReference type="GO" id="GO:0005829">
    <property type="term" value="C:cytosol"/>
    <property type="evidence" value="ECO:0007669"/>
    <property type="project" value="TreeGrafter"/>
</dbReference>
<dbReference type="Gene3D" id="3.40.50.1240">
    <property type="entry name" value="Phosphoglycerate mutase-like"/>
    <property type="match status" value="1"/>
</dbReference>
<feature type="active site" description="Tele-phosphohistidine intermediate" evidence="2">
    <location>
        <position position="21"/>
    </location>
</feature>
<dbReference type="InterPro" id="IPR013078">
    <property type="entry name" value="His_Pase_superF_clade-1"/>
</dbReference>